<dbReference type="KEGG" id="mcos:GM418_17995"/>
<evidence type="ECO:0000313" key="2">
    <source>
        <dbReference type="EMBL" id="QGY45493.1"/>
    </source>
</evidence>
<sequence length="259" mass="29071">MPETIVIKNNYVDQMKKIVLGIAATVLIAVSGFAQKTADIGIWGGTSTYIGDVKDVTPFQSFKPNFGAFFRYNFNPRVGLRAMFLTGNIGAEGSIEETPWEFKKGVQDISIQAEINFLKYRVGDKKTPFSPYILGGIGVMYFPYEVDPALIYAFNQNHNKGMTVINESTVALSLPFGMGVKTHLGERLGIGIEYLMRKHFVDKLDNLDDPLAFINNEGKETVYSDFLHNNDWSGYLGVHLTYKIYLGKEACPAYDKIYR</sequence>
<name>A0A6I6K1Y2_9BACT</name>
<feature type="domain" description="DUF6089" evidence="1">
    <location>
        <begin position="26"/>
        <end position="251"/>
    </location>
</feature>
<dbReference type="Gene3D" id="2.40.160.20">
    <property type="match status" value="1"/>
</dbReference>
<organism evidence="2 3">
    <name type="scientific">Maribellus comscasis</name>
    <dbReference type="NCBI Taxonomy" id="2681766"/>
    <lineage>
        <taxon>Bacteria</taxon>
        <taxon>Pseudomonadati</taxon>
        <taxon>Bacteroidota</taxon>
        <taxon>Bacteroidia</taxon>
        <taxon>Marinilabiliales</taxon>
        <taxon>Prolixibacteraceae</taxon>
        <taxon>Maribellus</taxon>
    </lineage>
</organism>
<proteinExistence type="predicted"/>
<dbReference type="SUPFAM" id="SSF56925">
    <property type="entry name" value="OMPA-like"/>
    <property type="match status" value="1"/>
</dbReference>
<keyword evidence="3" id="KW-1185">Reference proteome</keyword>
<dbReference type="Proteomes" id="UP000428260">
    <property type="component" value="Chromosome"/>
</dbReference>
<dbReference type="InterPro" id="IPR045743">
    <property type="entry name" value="DUF6089"/>
</dbReference>
<gene>
    <name evidence="2" type="ORF">GM418_17995</name>
</gene>
<protein>
    <submittedName>
        <fullName evidence="2">Outer membrane beta-barrel protein</fullName>
    </submittedName>
</protein>
<evidence type="ECO:0000259" key="1">
    <source>
        <dbReference type="Pfam" id="PF19573"/>
    </source>
</evidence>
<dbReference type="InterPro" id="IPR011250">
    <property type="entry name" value="OMP/PagP_B-barrel"/>
</dbReference>
<accession>A0A6I6K1Y2</accession>
<evidence type="ECO:0000313" key="3">
    <source>
        <dbReference type="Proteomes" id="UP000428260"/>
    </source>
</evidence>
<dbReference type="AlphaFoldDB" id="A0A6I6K1Y2"/>
<reference evidence="2 3" key="1">
    <citation type="submission" date="2019-11" db="EMBL/GenBank/DDBJ databases">
        <authorList>
            <person name="Zheng R.K."/>
            <person name="Sun C.M."/>
        </authorList>
    </citation>
    <scope>NUCLEOTIDE SEQUENCE [LARGE SCALE GENOMIC DNA]</scope>
    <source>
        <strain evidence="2 3">WC007</strain>
    </source>
</reference>
<dbReference type="Pfam" id="PF19573">
    <property type="entry name" value="DUF6089"/>
    <property type="match status" value="1"/>
</dbReference>
<dbReference type="EMBL" id="CP046401">
    <property type="protein sequence ID" value="QGY45493.1"/>
    <property type="molecule type" value="Genomic_DNA"/>
</dbReference>